<dbReference type="AlphaFoldDB" id="A0A0N1I3D8"/>
<accession>A0A0N1I3D8</accession>
<evidence type="ECO:0000256" key="1">
    <source>
        <dbReference type="SAM" id="SignalP"/>
    </source>
</evidence>
<keyword evidence="1" id="KW-0732">Signal</keyword>
<proteinExistence type="predicted"/>
<dbReference type="Proteomes" id="UP000053268">
    <property type="component" value="Unassembled WGS sequence"/>
</dbReference>
<evidence type="ECO:0008006" key="4">
    <source>
        <dbReference type="Google" id="ProtNLM"/>
    </source>
</evidence>
<gene>
    <name evidence="2" type="ORF">RR46_01612</name>
</gene>
<feature type="signal peptide" evidence="1">
    <location>
        <begin position="1"/>
        <end position="18"/>
    </location>
</feature>
<evidence type="ECO:0000313" key="3">
    <source>
        <dbReference type="Proteomes" id="UP000053268"/>
    </source>
</evidence>
<protein>
    <recommendedName>
        <fullName evidence="4">Cuticular protein</fullName>
    </recommendedName>
</protein>
<evidence type="ECO:0000313" key="2">
    <source>
        <dbReference type="EMBL" id="KPJ03541.1"/>
    </source>
</evidence>
<dbReference type="EMBL" id="KQ459166">
    <property type="protein sequence ID" value="KPJ03541.1"/>
    <property type="molecule type" value="Genomic_DNA"/>
</dbReference>
<organism evidence="2 3">
    <name type="scientific">Papilio xuthus</name>
    <name type="common">Asian swallowtail butterfly</name>
    <dbReference type="NCBI Taxonomy" id="66420"/>
    <lineage>
        <taxon>Eukaryota</taxon>
        <taxon>Metazoa</taxon>
        <taxon>Ecdysozoa</taxon>
        <taxon>Arthropoda</taxon>
        <taxon>Hexapoda</taxon>
        <taxon>Insecta</taxon>
        <taxon>Pterygota</taxon>
        <taxon>Neoptera</taxon>
        <taxon>Endopterygota</taxon>
        <taxon>Lepidoptera</taxon>
        <taxon>Glossata</taxon>
        <taxon>Ditrysia</taxon>
        <taxon>Papilionoidea</taxon>
        <taxon>Papilionidae</taxon>
        <taxon>Papilioninae</taxon>
        <taxon>Papilio</taxon>
    </lineage>
</organism>
<reference evidence="2 3" key="1">
    <citation type="journal article" date="2015" name="Nat. Commun.">
        <title>Outbred genome sequencing and CRISPR/Cas9 gene editing in butterflies.</title>
        <authorList>
            <person name="Li X."/>
            <person name="Fan D."/>
            <person name="Zhang W."/>
            <person name="Liu G."/>
            <person name="Zhang L."/>
            <person name="Zhao L."/>
            <person name="Fang X."/>
            <person name="Chen L."/>
            <person name="Dong Y."/>
            <person name="Chen Y."/>
            <person name="Ding Y."/>
            <person name="Zhao R."/>
            <person name="Feng M."/>
            <person name="Zhu Y."/>
            <person name="Feng Y."/>
            <person name="Jiang X."/>
            <person name="Zhu D."/>
            <person name="Xiang H."/>
            <person name="Feng X."/>
            <person name="Li S."/>
            <person name="Wang J."/>
            <person name="Zhang G."/>
            <person name="Kronforst M.R."/>
            <person name="Wang W."/>
        </authorList>
    </citation>
    <scope>NUCLEOTIDE SEQUENCE [LARGE SCALE GENOMIC DNA]</scope>
    <source>
        <strain evidence="2">Ya'a_city_454_Px</strain>
        <tissue evidence="2">Whole body</tissue>
    </source>
</reference>
<feature type="chain" id="PRO_5005873723" description="Cuticular protein" evidence="1">
    <location>
        <begin position="19"/>
        <end position="84"/>
    </location>
</feature>
<sequence length="84" mass="9633">MVLKLLFLMLALSLVCESVLFSSFWAPLFDRRILNYKVDVKFDPEIGKNNRKGYETRYGYRGEELIADLGKGKVPDNGSQVIVF</sequence>
<name>A0A0N1I3D8_PAPXU</name>
<keyword evidence="3" id="KW-1185">Reference proteome</keyword>